<keyword evidence="1" id="KW-0862">Zinc</keyword>
<feature type="region of interest" description="Disordered" evidence="2">
    <location>
        <begin position="32"/>
        <end position="68"/>
    </location>
</feature>
<dbReference type="InterPro" id="IPR001878">
    <property type="entry name" value="Znf_CCHC"/>
</dbReference>
<evidence type="ECO:0000313" key="4">
    <source>
        <dbReference type="EMBL" id="GAQ93237.1"/>
    </source>
</evidence>
<dbReference type="Gene3D" id="4.10.60.10">
    <property type="entry name" value="Zinc finger, CCHC-type"/>
    <property type="match status" value="1"/>
</dbReference>
<reference evidence="4 5" key="1">
    <citation type="journal article" date="2014" name="Nat. Commun.">
        <title>Klebsormidium flaccidum genome reveals primary factors for plant terrestrial adaptation.</title>
        <authorList>
            <person name="Hori K."/>
            <person name="Maruyama F."/>
            <person name="Fujisawa T."/>
            <person name="Togashi T."/>
            <person name="Yamamoto N."/>
            <person name="Seo M."/>
            <person name="Sato S."/>
            <person name="Yamada T."/>
            <person name="Mori H."/>
            <person name="Tajima N."/>
            <person name="Moriyama T."/>
            <person name="Ikeuchi M."/>
            <person name="Watanabe M."/>
            <person name="Wada H."/>
            <person name="Kobayashi K."/>
            <person name="Saito M."/>
            <person name="Masuda T."/>
            <person name="Sasaki-Sekimoto Y."/>
            <person name="Mashiguchi K."/>
            <person name="Awai K."/>
            <person name="Shimojima M."/>
            <person name="Masuda S."/>
            <person name="Iwai M."/>
            <person name="Nobusawa T."/>
            <person name="Narise T."/>
            <person name="Kondo S."/>
            <person name="Saito H."/>
            <person name="Sato R."/>
            <person name="Murakawa M."/>
            <person name="Ihara Y."/>
            <person name="Oshima-Yamada Y."/>
            <person name="Ohtaka K."/>
            <person name="Satoh M."/>
            <person name="Sonobe K."/>
            <person name="Ishii M."/>
            <person name="Ohtani R."/>
            <person name="Kanamori-Sato M."/>
            <person name="Honoki R."/>
            <person name="Miyazaki D."/>
            <person name="Mochizuki H."/>
            <person name="Umetsu J."/>
            <person name="Higashi K."/>
            <person name="Shibata D."/>
            <person name="Kamiya Y."/>
            <person name="Sato N."/>
            <person name="Nakamura Y."/>
            <person name="Tabata S."/>
            <person name="Ida S."/>
            <person name="Kurokawa K."/>
            <person name="Ohta H."/>
        </authorList>
    </citation>
    <scope>NUCLEOTIDE SEQUENCE [LARGE SCALE GENOMIC DNA]</scope>
    <source>
        <strain evidence="4 5">NIES-2285</strain>
    </source>
</reference>
<keyword evidence="5" id="KW-1185">Reference proteome</keyword>
<evidence type="ECO:0000256" key="1">
    <source>
        <dbReference type="PROSITE-ProRule" id="PRU00047"/>
    </source>
</evidence>
<dbReference type="OrthoDB" id="1742531at2759"/>
<feature type="compositionally biased region" description="Basic residues" evidence="2">
    <location>
        <begin position="391"/>
        <end position="403"/>
    </location>
</feature>
<accession>A0A1Y1IWW7</accession>
<feature type="region of interest" description="Disordered" evidence="2">
    <location>
        <begin position="360"/>
        <end position="403"/>
    </location>
</feature>
<protein>
    <recommendedName>
        <fullName evidence="3">CCHC-type domain-containing protein</fullName>
    </recommendedName>
</protein>
<feature type="region of interest" description="Disordered" evidence="2">
    <location>
        <begin position="298"/>
        <end position="325"/>
    </location>
</feature>
<dbReference type="PROSITE" id="PS50158">
    <property type="entry name" value="ZF_CCHC"/>
    <property type="match status" value="1"/>
</dbReference>
<evidence type="ECO:0000259" key="3">
    <source>
        <dbReference type="PROSITE" id="PS50158"/>
    </source>
</evidence>
<feature type="domain" description="CCHC-type" evidence="3">
    <location>
        <begin position="83"/>
        <end position="98"/>
    </location>
</feature>
<dbReference type="GO" id="GO:0003676">
    <property type="term" value="F:nucleic acid binding"/>
    <property type="evidence" value="ECO:0007669"/>
    <property type="project" value="InterPro"/>
</dbReference>
<dbReference type="Proteomes" id="UP000054558">
    <property type="component" value="Unassembled WGS sequence"/>
</dbReference>
<evidence type="ECO:0000313" key="5">
    <source>
        <dbReference type="Proteomes" id="UP000054558"/>
    </source>
</evidence>
<gene>
    <name evidence="4" type="ORF">KFL_013790020</name>
</gene>
<organism evidence="4 5">
    <name type="scientific">Klebsormidium nitens</name>
    <name type="common">Green alga</name>
    <name type="synonym">Ulothrix nitens</name>
    <dbReference type="NCBI Taxonomy" id="105231"/>
    <lineage>
        <taxon>Eukaryota</taxon>
        <taxon>Viridiplantae</taxon>
        <taxon>Streptophyta</taxon>
        <taxon>Klebsormidiophyceae</taxon>
        <taxon>Klebsormidiales</taxon>
        <taxon>Klebsormidiaceae</taxon>
        <taxon>Klebsormidium</taxon>
    </lineage>
</organism>
<dbReference type="SMART" id="SM00343">
    <property type="entry name" value="ZnF_C2HC"/>
    <property type="match status" value="2"/>
</dbReference>
<dbReference type="GO" id="GO:0008270">
    <property type="term" value="F:zinc ion binding"/>
    <property type="evidence" value="ECO:0007669"/>
    <property type="project" value="UniProtKB-KW"/>
</dbReference>
<sequence>MQREQKLKLRAEAGSVDGILGGDGAVAYAAKHRGYSSSEKGPGSSNEQGRSSEGRGESSNPSTCYSGNVGHLKAKCRLRDAECRKCGKTGHTEAVCRQSARASGRAEERESAGDANGVAFTAWGDDGDVRKGVWIVDSGSTQHVTADRSQFTSYKELVREEKIFGICVKRGGLWEIETVGKQRAFLARGPVKGNRVCATAKRPVRAESVVKKTVKVVEVDLDESDDDNWGVEREWETFVGADEGPRTGSKMVGRGAEFEVMREEVAHAPATDRGRVARTDTKVGQCGPIVEVVRELVEESEESGKGKETLGTAVESEPGDVEQVQEKPVVESQDLGRYPARVQREPAEWYWANVGAATEAVGAEEPEHGVEKTSPEKSDDGESGGVWMTLKAKKTARKRSVTS</sequence>
<evidence type="ECO:0000256" key="2">
    <source>
        <dbReference type="SAM" id="MobiDB-lite"/>
    </source>
</evidence>
<dbReference type="EMBL" id="DF238328">
    <property type="protein sequence ID" value="GAQ93237.1"/>
    <property type="molecule type" value="Genomic_DNA"/>
</dbReference>
<dbReference type="InterPro" id="IPR036875">
    <property type="entry name" value="Znf_CCHC_sf"/>
</dbReference>
<proteinExistence type="predicted"/>
<keyword evidence="1" id="KW-0479">Metal-binding</keyword>
<feature type="compositionally biased region" description="Basic and acidic residues" evidence="2">
    <location>
        <begin position="365"/>
        <end position="380"/>
    </location>
</feature>
<dbReference type="AlphaFoldDB" id="A0A1Y1IWW7"/>
<name>A0A1Y1IWW7_KLENI</name>
<dbReference type="SUPFAM" id="SSF57756">
    <property type="entry name" value="Retrovirus zinc finger-like domains"/>
    <property type="match status" value="1"/>
</dbReference>
<feature type="compositionally biased region" description="Basic and acidic residues" evidence="2">
    <location>
        <begin position="298"/>
        <end position="308"/>
    </location>
</feature>
<keyword evidence="1" id="KW-0863">Zinc-finger</keyword>